<evidence type="ECO:0000313" key="1">
    <source>
        <dbReference type="EMBL" id="BFG71008.1"/>
    </source>
</evidence>
<accession>A0AAT9GK05</accession>
<reference evidence="1" key="1">
    <citation type="submission" date="2024-02" db="EMBL/GenBank/DDBJ databases">
        <title>Sediminibacterium planktonica sp. nov. and Sediminibacterium longus sp. nov., isolated from surface lake and river water.</title>
        <authorList>
            <person name="Watanabe K."/>
            <person name="Takemine S."/>
            <person name="Ishii Y."/>
            <person name="Ogata Y."/>
            <person name="Shindo C."/>
            <person name="Suda W."/>
        </authorList>
    </citation>
    <scope>NUCLEOTIDE SEQUENCE</scope>
    <source>
        <strain evidence="1">KACHI17</strain>
    </source>
</reference>
<dbReference type="EMBL" id="AP029612">
    <property type="protein sequence ID" value="BFG71008.1"/>
    <property type="molecule type" value="Genomic_DNA"/>
</dbReference>
<proteinExistence type="predicted"/>
<name>A0AAT9GK05_9BACT</name>
<protein>
    <submittedName>
        <fullName evidence="1">Uncharacterized protein</fullName>
    </submittedName>
</protein>
<dbReference type="AlphaFoldDB" id="A0AAT9GK05"/>
<gene>
    <name evidence="1" type="ORF">KACHI17_18890</name>
</gene>
<sequence length="57" mass="6042">MNALSNAQNTTGIISNKSACKETTTNKISATILYPINPVAKKHKPDTSNTIAVAIKN</sequence>
<organism evidence="1">
    <name type="scientific">Sediminibacterium sp. KACHI17</name>
    <dbReference type="NCBI Taxonomy" id="1751071"/>
    <lineage>
        <taxon>Bacteria</taxon>
        <taxon>Pseudomonadati</taxon>
        <taxon>Bacteroidota</taxon>
        <taxon>Chitinophagia</taxon>
        <taxon>Chitinophagales</taxon>
        <taxon>Chitinophagaceae</taxon>
        <taxon>Sediminibacterium</taxon>
    </lineage>
</organism>